<reference evidence="2 3" key="1">
    <citation type="journal article" date="2020" name="Genes (Basel)">
        <title>Genomic Comparison of Insect Gut Symbionts from Divergent Burkholderia Subclades.</title>
        <authorList>
            <person name="Takeshita K."/>
            <person name="Kikuchi Y."/>
        </authorList>
    </citation>
    <scope>NUCLEOTIDE SEQUENCE [LARGE SCALE GENOMIC DNA]</scope>
    <source>
        <strain evidence="2 3">PGU16</strain>
        <plasmid evidence="2 3">PPGU16_p2</plasmid>
    </source>
</reference>
<dbReference type="Pfam" id="PF07110">
    <property type="entry name" value="EthD"/>
    <property type="match status" value="1"/>
</dbReference>
<keyword evidence="2" id="KW-0614">Plasmid</keyword>
<organism evidence="2 3">
    <name type="scientific">Paraburkholderia largidicola</name>
    <dbReference type="NCBI Taxonomy" id="3014751"/>
    <lineage>
        <taxon>Bacteria</taxon>
        <taxon>Pseudomonadati</taxon>
        <taxon>Pseudomonadota</taxon>
        <taxon>Betaproteobacteria</taxon>
        <taxon>Burkholderiales</taxon>
        <taxon>Burkholderiaceae</taxon>
        <taxon>Paraburkholderia</taxon>
    </lineage>
</organism>
<name>A0A7I8C5A7_9BURK</name>
<dbReference type="NCBIfam" id="TIGR02118">
    <property type="entry name" value="EthD family reductase"/>
    <property type="match status" value="1"/>
</dbReference>
<dbReference type="AlphaFoldDB" id="A0A7I8C5A7"/>
<dbReference type="InterPro" id="IPR011008">
    <property type="entry name" value="Dimeric_a/b-barrel"/>
</dbReference>
<protein>
    <recommendedName>
        <fullName evidence="1">EthD domain-containing protein</fullName>
    </recommendedName>
</protein>
<gene>
    <name evidence="2" type="ORF">PPGU16_81370</name>
</gene>
<dbReference type="Proteomes" id="UP000510888">
    <property type="component" value="Plasmid PPGU16_p2"/>
</dbReference>
<feature type="domain" description="EthD" evidence="1">
    <location>
        <begin position="11"/>
        <end position="95"/>
    </location>
</feature>
<evidence type="ECO:0000313" key="3">
    <source>
        <dbReference type="Proteomes" id="UP000510888"/>
    </source>
</evidence>
<dbReference type="KEGG" id="plad:PPGU16_81370"/>
<accession>A0A7I8C5A7</accession>
<evidence type="ECO:0000259" key="1">
    <source>
        <dbReference type="Pfam" id="PF07110"/>
    </source>
</evidence>
<sequence length="113" mass="12767">MIKVLAVLKRKDDITREQFISYWRETHIPMVKTLPGLRKFVCNVVVDDFVQSNYPAVDRYDGCSELYFDDLASADAAFNSAQGKLNGEDALNFIGQRLFLATETVDITDLQGV</sequence>
<dbReference type="RefSeq" id="WP_180727283.1">
    <property type="nucleotide sequence ID" value="NZ_AP023177.1"/>
</dbReference>
<dbReference type="EMBL" id="AP023177">
    <property type="protein sequence ID" value="BCF95070.1"/>
    <property type="molecule type" value="Genomic_DNA"/>
</dbReference>
<dbReference type="GO" id="GO:0016491">
    <property type="term" value="F:oxidoreductase activity"/>
    <property type="evidence" value="ECO:0007669"/>
    <property type="project" value="InterPro"/>
</dbReference>
<dbReference type="InterPro" id="IPR009799">
    <property type="entry name" value="EthD_dom"/>
</dbReference>
<proteinExistence type="predicted"/>
<geneLocation type="plasmid" evidence="2 3">
    <name>PPGU16_p2</name>
</geneLocation>
<keyword evidence="3" id="KW-1185">Reference proteome</keyword>
<evidence type="ECO:0000313" key="2">
    <source>
        <dbReference type="EMBL" id="BCF95070.1"/>
    </source>
</evidence>
<dbReference type="SUPFAM" id="SSF54909">
    <property type="entry name" value="Dimeric alpha+beta barrel"/>
    <property type="match status" value="1"/>
</dbReference>
<dbReference type="Gene3D" id="3.30.70.100">
    <property type="match status" value="1"/>
</dbReference>